<dbReference type="PANTHER" id="PTHR21666:SF289">
    <property type="entry name" value="L-ALA--D-GLU ENDOPEPTIDASE"/>
    <property type="match status" value="1"/>
</dbReference>
<feature type="compositionally biased region" description="Low complexity" evidence="3">
    <location>
        <begin position="66"/>
        <end position="82"/>
    </location>
</feature>
<feature type="region of interest" description="Disordered" evidence="3">
    <location>
        <begin position="135"/>
        <end position="174"/>
    </location>
</feature>
<feature type="compositionally biased region" description="Basic and acidic residues" evidence="3">
    <location>
        <begin position="85"/>
        <end position="106"/>
    </location>
</feature>
<sequence length="3348" mass="380516">MGLFSSIVKGIKNLFGGDDDEKKKKQSSNQREITRNFQTRTYNSISSVANAAKRAGEQAATRSRLNGNNNNNQNKYQEFYNNQKKKYEEREEKKKSSNLKREENKYQNKYANKAQDNKKAEDIIKYTFATAQEKKNVTENQKKLKETQAKKEKQAEERRKLYQSDEWKKNQGKQIEENKKADELAKYTFMTNGEREAVKNHETHPVVNAVVRWANAQSSNLNRTGNVLLDRWDKGPISAKSQTLGLSIYDKDREEQMEENEERIKKADERIKKTTEEIEEFKEGQSTVGKFLTDVAVAGTELGLDLAAGKFTRTGMLPMFSRAAGQSAASAEDEGADRLSAWKYGIASGGIEALTEKMFVAVKPLNKVFGKGFTDELAQKAVNRLASKMTKEGSQKAVYHGGRMLAAAFGEGLEEMVSEGLDPSVANAIYADAIGQHKTLNPRDVLYSGLIGGTMGGLLGTGNVISENYSFNQNRESNQDNLDDIIKFAKDTDENSLAYKNAEAMRKVREAGEDVSNMQIEITKQELARDMEAQEKEYDNVINAANEVVRMNSFTSPVVEDNGYIVGLADNTERTYNDTFMAASEAAGKTFDNDLDIEDVSNAVASIRTGTGTVKDTDFFMPQNTENRKVYEEVTGEKLPSGNVATRQYLIEKMGQNFIQSAQAETEYRNDMVKGEILQNEMQNLDAAGQDIFVRGLESVVDGHDAEYASLFNHYYKGGRAGGLTFETVANMNPAYNNSFPESLKRDAFNAGQFDGGYLTNRTAENSSGKGSGGRVISTGRKVKASDYKFYQRVAQATGIDIEVTDNEGMRERLGQMSLDDNGTPNGFYDVANNRIIVNYEGDRAIDYIVSHELTHYMQDNAPEEYKALKEFLRKAWKEADIDGYNASIARKIQDYEKQGVRLTEEEALDEILADSTYEMIQNEDILRAICQENRTLAQKILDALKKILDMFRGMRTDFSPKYNKDLLNNLGVLEDTIAMWENGIKTASENRNIKSFEITKSDIEKNINTVIDMKPVSVLNDTEFSTIFENKGIKELKKRVSAYYEEIGGYAHSQDIGDVSLRKRSVTDDVGHGIGKTKADAFKTVPDVIEKGKIIQAKRNWKGRKYDSVVIAAPVEINGSEYLEGVVIKRDVKSKNQGLYVHEVLLQKNSSKKVQLGGLASKTSPSQFATVNSLLQNIIDVKNGDLSREKLYKIIDTDEGKFSLKFSFAGESALNSDNKMLEKAKGMISDGVDAEVVRRETGWHIGKDGKWRFEIDDSQMEIFPDGDALFSSDHVDYKRWNDLFTKMLYGKITQEEFDELQTLDSVWSSEKKRLRDRVENSNATLENIIKHDVLFENYPQLRNIHIRLDDMEKNVNGAYSPSRNEIRLNRNISKPINADTLLHEIQHAIQVVEGFSTGKQMSDGETFDVYWDSDGEVEARTSTERRTLNSKERISTKFSMRELDERYMAAVENGDMKTAQAMVNAYARERGYEAEEDYRGWHEAPRAPIARENFQNLEELQKLADDGDDLSLYAIANGISIVPEDFFTYEGARLYGNNDETGSSSLNVIMRAINSVQKRREAGNNSIPKISVYRAVPKDIRDERLRSGGQWVTPSRAYAVEHGKSQFGAGNYNIVRESVPVTELWWDGNDIREWGFDDGRNYAYRNTKNNRKLLDPVTYDEDGNVIPLSKRFNYRDYSPKFSLKETEEAEDKLTTDIKEFHRKLRAGEYDTDEELETVRAKLFSAANDILDSEEIIERDIDSMSTSELENYIEDLSGVLMDIHDTYNDRLNFNFTDGDAIQHGFFYNSNIAEESGHPINAEMTARDMIVFEKLRRVTEERNRAIDMLVEKNHLAEEVENNIEDIYNSDDTTQFHNMPSYGKKALRAKAVRQKSYEELQNEIQRLREEFKVTDGKMPDKEDIRRKVRMLVSETLGQNLKKGKKTNLALTEVITDQIYEAAKDAKSGQYESIGDICMEAARELAYEIDFTPNHVLFDYYMGLNEYLRQTPIRLTERDKANITDYNYLRRRMFGKVKLVNADHYTDGNIENVYMEMHELFPELISGEAEVTDDMLNEIIEVRENFNNLDDVITDEEFEQVVKDLAGDLLDITFGAKTRVTRADRWQQKYDKLKSDMQKALADANAKFRQQKKEIRNEERTWYREKRAEAVKKEREKAEKKLEKYKEKQKQKDATRKETAQRKESRASIEKNLSWLSDRVLKPTDDKHLPEGFRQPMAEFLKAFDLQTNRSKQRQEKTGHIAQKTLKLAALRRAYESVAKEDGTGEFEYDGYIMDLMKAAEAKLDGKSLDEATTADMRDIDTILKAIRHNISHINKMFNENIKQTVSEKGDEIINEMSQHHRKNMPAVLKGIDRLLNESMVTPGDFFELLGSGMNSVYMPMRKGFDTHIEHMRTIREFFYKLTEGNENKNFRGRIKPGSELEKLRDTSQMQTFELEGGGQISLNPAQIMSLYCLNKREQAQGHIYGSGIVASEIETGKRLKKYFREEKVIQSSAVQVTPTDVAKITSTLTEEQRDMADKMMRFLNTTCAEWGNEASMKLYGYKKFTERNYFPIQSADAYLDSNFDRREVNERIKNFGFTKGTVVNANNPIMIADIFEVVSDHINKMSLYGSLAVPIADFQRVYNYKPRNEDGTMADSVKARIREAFGEKPITYIKNFMADINNNTTLREEGMTRAVTKLLANYKKAAIGMNLRVLVQQPTAVVRAFTYISPKYFVGIKSPRKAMKEMQKYCPIAFWKRLGHSQTDVARDIDDIMMNREWSTFDLVSMRPYGYADDVTWGIIWTAVKREVKATHPDVKEGSEEFWKLCSDRASEIYDKTQVVDSPFHRSQVMRNKETMVKTMTSFMAEPTRTFNMVRTELVNARRMWVNGDKKAATAKANRALSVYLVNAAFVSAMAAVVDAMRGKEPDDEDKDKKGFELWLANFENNFSDNASPLNNIVLAKDIWQLRDGWGTSNMALEGFEALWKNINGWQKYAAGESDKSALELTRGSFESAGMIFGIPGKNMMRELETILGDKVLAAEPGKEQTNAEKAAAEYEYSDSMFDKIASFFGGGKSEVEKQEKAFNDRAEEVQNEIEGLSGEEKEDKLWSVTTKNYTKVIEEGDYATIKNMRSILERLGSAETVEKFDEKVESYTLSNFKKTVGTAKDDTVWRDYMIQNLGYDENKISEVVCKTDTAKSMQQNFATGNDDAGVVDMAMLIMSGATKEDLYELYVTRSKSIKATDYATGDYSAPLEGGTVSSSFGWRNIGRGDEFHAGVDIAAAAGTDVKSMDGGKVTYAGWNNARGYYIRVSHGNNRTTLYQHLNDYTVLKGDVVKPGQIIGHVGSTGDSTGPHLHLEMKVGGEYVDPTMFW</sequence>
<evidence type="ECO:0000256" key="2">
    <source>
        <dbReference type="SAM" id="Coils"/>
    </source>
</evidence>
<feature type="coiled-coil region" evidence="2">
    <location>
        <begin position="250"/>
        <end position="284"/>
    </location>
</feature>
<evidence type="ECO:0000256" key="3">
    <source>
        <dbReference type="SAM" id="MobiDB-lite"/>
    </source>
</evidence>
<feature type="compositionally biased region" description="Polar residues" evidence="3">
    <location>
        <begin position="27"/>
        <end position="49"/>
    </location>
</feature>
<dbReference type="InterPro" id="IPR040696">
    <property type="entry name" value="LPD23"/>
</dbReference>
<dbReference type="SUPFAM" id="SSF51261">
    <property type="entry name" value="Duplicated hybrid motif"/>
    <property type="match status" value="1"/>
</dbReference>
<name>A0ABR9QXX8_9FIRM</name>
<dbReference type="PANTHER" id="PTHR21666">
    <property type="entry name" value="PEPTIDASE-RELATED"/>
    <property type="match status" value="1"/>
</dbReference>
<comment type="caution">
    <text evidence="6">The sequence shown here is derived from an EMBL/GenBank/DDBJ whole genome shotgun (WGS) entry which is preliminary data.</text>
</comment>
<feature type="domain" description="M23ase beta-sheet core" evidence="4">
    <location>
        <begin position="3250"/>
        <end position="3344"/>
    </location>
</feature>
<dbReference type="Pfam" id="PF18838">
    <property type="entry name" value="LPD23"/>
    <property type="match status" value="1"/>
</dbReference>
<evidence type="ECO:0000259" key="4">
    <source>
        <dbReference type="Pfam" id="PF01551"/>
    </source>
</evidence>
<dbReference type="CDD" id="cd12797">
    <property type="entry name" value="M23_peptidase"/>
    <property type="match status" value="1"/>
</dbReference>
<keyword evidence="2" id="KW-0175">Coiled coil</keyword>
<feature type="region of interest" description="Disordered" evidence="3">
    <location>
        <begin position="15"/>
        <end position="114"/>
    </location>
</feature>
<feature type="region of interest" description="Disordered" evidence="3">
    <location>
        <begin position="2159"/>
        <end position="2185"/>
    </location>
</feature>
<dbReference type="InterPro" id="IPR050570">
    <property type="entry name" value="Cell_wall_metabolism_enzyme"/>
</dbReference>
<dbReference type="Proteomes" id="UP001516588">
    <property type="component" value="Unassembled WGS sequence"/>
</dbReference>
<accession>A0ABR9QXX8</accession>
<feature type="coiled-coil region" evidence="2">
    <location>
        <begin position="501"/>
        <end position="544"/>
    </location>
</feature>
<reference evidence="6 7" key="1">
    <citation type="submission" date="2020-10" db="EMBL/GenBank/DDBJ databases">
        <title>ChiBAC.</title>
        <authorList>
            <person name="Zenner C."/>
            <person name="Hitch T.C.A."/>
            <person name="Clavel T."/>
        </authorList>
    </citation>
    <scope>NUCLEOTIDE SEQUENCE [LARGE SCALE GENOMIC DNA]</scope>
    <source>
        <strain evidence="6 7">DSM 108706</strain>
    </source>
</reference>
<feature type="coiled-coil region" evidence="2">
    <location>
        <begin position="3051"/>
        <end position="3078"/>
    </location>
</feature>
<feature type="coiled-coil region" evidence="2">
    <location>
        <begin position="1868"/>
        <end position="1895"/>
    </location>
</feature>
<keyword evidence="1" id="KW-0732">Signal</keyword>
<dbReference type="EMBL" id="JADCKA010000008">
    <property type="protein sequence ID" value="MBE5035713.1"/>
    <property type="molecule type" value="Genomic_DNA"/>
</dbReference>
<dbReference type="InterPro" id="IPR016047">
    <property type="entry name" value="M23ase_b-sheet_dom"/>
</dbReference>
<proteinExistence type="predicted"/>
<dbReference type="RefSeq" id="WP_226385362.1">
    <property type="nucleotide sequence ID" value="NZ_JADCKA010000008.1"/>
</dbReference>
<gene>
    <name evidence="6" type="ORF">INF20_05390</name>
</gene>
<dbReference type="Gene3D" id="2.70.70.10">
    <property type="entry name" value="Glucose Permease (Domain IIA)"/>
    <property type="match status" value="1"/>
</dbReference>
<dbReference type="Pfam" id="PF01551">
    <property type="entry name" value="Peptidase_M23"/>
    <property type="match status" value="1"/>
</dbReference>
<evidence type="ECO:0000256" key="1">
    <source>
        <dbReference type="ARBA" id="ARBA00022729"/>
    </source>
</evidence>
<protein>
    <submittedName>
        <fullName evidence="6">Peptidoglycan DD-metalloendopeptidase family protein</fullName>
    </submittedName>
</protein>
<evidence type="ECO:0000313" key="6">
    <source>
        <dbReference type="EMBL" id="MBE5035713.1"/>
    </source>
</evidence>
<organism evidence="6 7">
    <name type="scientific">Gallibacter intestinalis</name>
    <dbReference type="NCBI Taxonomy" id="2779356"/>
    <lineage>
        <taxon>Bacteria</taxon>
        <taxon>Bacillati</taxon>
        <taxon>Bacillota</taxon>
        <taxon>Clostridia</taxon>
        <taxon>Eubacteriales</taxon>
        <taxon>Eubacteriaceae</taxon>
        <taxon>Gallibacter</taxon>
    </lineage>
</organism>
<evidence type="ECO:0000313" key="7">
    <source>
        <dbReference type="Proteomes" id="UP001516588"/>
    </source>
</evidence>
<dbReference type="InterPro" id="IPR011055">
    <property type="entry name" value="Dup_hybrid_motif"/>
</dbReference>
<keyword evidence="7" id="KW-1185">Reference proteome</keyword>
<feature type="domain" description="Large polyvalent protein associated" evidence="5">
    <location>
        <begin position="1207"/>
        <end position="1262"/>
    </location>
</feature>
<evidence type="ECO:0000259" key="5">
    <source>
        <dbReference type="Pfam" id="PF18838"/>
    </source>
</evidence>